<dbReference type="Pfam" id="PF07920">
    <property type="entry name" value="DUF1684"/>
    <property type="match status" value="1"/>
</dbReference>
<evidence type="ECO:0000313" key="1">
    <source>
        <dbReference type="EMBL" id="QAY59371.1"/>
    </source>
</evidence>
<dbReference type="InterPro" id="IPR012467">
    <property type="entry name" value="DUF1684"/>
</dbReference>
<name>A0A4V0YD39_9MICO</name>
<dbReference type="Proteomes" id="UP000293995">
    <property type="component" value="Chromosome"/>
</dbReference>
<organism evidence="1 2">
    <name type="scientific">Microbacterium protaetiae</name>
    <dbReference type="NCBI Taxonomy" id="2509458"/>
    <lineage>
        <taxon>Bacteria</taxon>
        <taxon>Bacillati</taxon>
        <taxon>Actinomycetota</taxon>
        <taxon>Actinomycetes</taxon>
        <taxon>Micrococcales</taxon>
        <taxon>Microbacteriaceae</taxon>
        <taxon>Microbacterium</taxon>
    </lineage>
</organism>
<dbReference type="PANTHER" id="PTHR41913:SF1">
    <property type="entry name" value="DUF1684 DOMAIN-CONTAINING PROTEIN"/>
    <property type="match status" value="1"/>
</dbReference>
<dbReference type="PANTHER" id="PTHR41913">
    <property type="entry name" value="DUF1684 DOMAIN-CONTAINING PROTEIN"/>
    <property type="match status" value="1"/>
</dbReference>
<sequence>MSASTRSSLHPPRTLRRLTVSVKTSFPSSAEPVADAAEFAASWREWHDALDEGRRDPHGVLAFTGLVWLTPEAQRIPGVPGVYRVATGDAVVEAVAADGLFLADQEIDGPLVLGGAGPHLLTFDGGEIEIARRGDHVIARPRLEDSPFLAAFAGTDAWPADAAWRVPARFEAWETARAVTVDAVTGRFEHELAAVGTLHVEIAGTSYALTAFAGFTPGTVRLPFRDATSGTDSYGAGRTVTVEIDRDDVTVDFTRATNLPCAYSDFGTCPLPPAGNRITVPVTAGEKTPTLRLTAHADGRAVVIDTTRKDHP</sequence>
<gene>
    <name evidence="1" type="ORF">ET475_04775</name>
</gene>
<protein>
    <submittedName>
        <fullName evidence="1">DUF1684 domain-containing protein</fullName>
    </submittedName>
</protein>
<keyword evidence="2" id="KW-1185">Reference proteome</keyword>
<evidence type="ECO:0000313" key="2">
    <source>
        <dbReference type="Proteomes" id="UP000293995"/>
    </source>
</evidence>
<dbReference type="AlphaFoldDB" id="A0A4V0YD39"/>
<proteinExistence type="predicted"/>
<dbReference type="OrthoDB" id="5493262at2"/>
<reference evidence="1 2" key="1">
    <citation type="submission" date="2019-01" db="EMBL/GenBank/DDBJ databases">
        <title>Genome sequencing of strain DFW100M-13.</title>
        <authorList>
            <person name="Heo J."/>
            <person name="Kim S.-J."/>
            <person name="Kim J.-S."/>
            <person name="Hong S.-B."/>
            <person name="Kwon S.-W."/>
        </authorList>
    </citation>
    <scope>NUCLEOTIDE SEQUENCE [LARGE SCALE GENOMIC DNA]</scope>
    <source>
        <strain evidence="1 2">DFW100M-13</strain>
    </source>
</reference>
<dbReference type="KEGG" id="mprt:ET475_04775"/>
<accession>A0A4V0YD39</accession>
<dbReference type="EMBL" id="CP035494">
    <property type="protein sequence ID" value="QAY59371.1"/>
    <property type="molecule type" value="Genomic_DNA"/>
</dbReference>